<feature type="domain" description="Fe/B12 periplasmic-binding" evidence="7">
    <location>
        <begin position="67"/>
        <end position="328"/>
    </location>
</feature>
<feature type="region of interest" description="Disordered" evidence="5">
    <location>
        <begin position="32"/>
        <end position="59"/>
    </location>
</feature>
<evidence type="ECO:0000313" key="8">
    <source>
        <dbReference type="EMBL" id="KIH96844.1"/>
    </source>
</evidence>
<evidence type="ECO:0000256" key="1">
    <source>
        <dbReference type="ARBA" id="ARBA00004196"/>
    </source>
</evidence>
<organism evidence="8 9">
    <name type="scientific">Streptomonospora alba</name>
    <dbReference type="NCBI Taxonomy" id="183763"/>
    <lineage>
        <taxon>Bacteria</taxon>
        <taxon>Bacillati</taxon>
        <taxon>Actinomycetota</taxon>
        <taxon>Actinomycetes</taxon>
        <taxon>Streptosporangiales</taxon>
        <taxon>Nocardiopsidaceae</taxon>
        <taxon>Streptomonospora</taxon>
    </lineage>
</organism>
<accession>A0A0C2FCE1</accession>
<dbReference type="AlphaFoldDB" id="A0A0C2FCE1"/>
<comment type="caution">
    <text evidence="8">The sequence shown here is derived from an EMBL/GenBank/DDBJ whole genome shotgun (WGS) entry which is preliminary data.</text>
</comment>
<dbReference type="InterPro" id="IPR051313">
    <property type="entry name" value="Bact_iron-sidero_bind"/>
</dbReference>
<dbReference type="OrthoDB" id="9793175at2"/>
<evidence type="ECO:0000256" key="6">
    <source>
        <dbReference type="SAM" id="SignalP"/>
    </source>
</evidence>
<feature type="chain" id="PRO_5039398527" description="Fe/B12 periplasmic-binding domain-containing protein" evidence="6">
    <location>
        <begin position="35"/>
        <end position="328"/>
    </location>
</feature>
<evidence type="ECO:0000256" key="5">
    <source>
        <dbReference type="SAM" id="MobiDB-lite"/>
    </source>
</evidence>
<dbReference type="Proteomes" id="UP000031675">
    <property type="component" value="Unassembled WGS sequence"/>
</dbReference>
<keyword evidence="3" id="KW-0813">Transport</keyword>
<sequence>MSGVSMNRYRALIPRWGIGLIAAAALTLSGCTSGAEGEESGSESAPVREFTSDHADQPVEIPRDPQRIVAIGWAVTPLISVEEANLVGVSSGTHDTGMTPAELEKAQGLPQVGRDLEINVEKVAELEPDLIVSGLPAAMEFDYSKLERIAPVAVAAMNIPSEWKDMNRRIADAAGVSDAHSKLIDTYDTRAAELSEEYSEVLADTTFVSIDAYGDGKWTLEHQGSHGTTVPADAGLRFTPESDDGNFSESLPLENLDRLNEYDVVLTRADAEGDPTEPIQEVMDQGPWQDLQPVQDERVYSVPQLGAMSYTTGLDLFDQLEERVLQDL</sequence>
<evidence type="ECO:0000256" key="3">
    <source>
        <dbReference type="ARBA" id="ARBA00022448"/>
    </source>
</evidence>
<name>A0A0C2FCE1_9ACTN</name>
<reference evidence="9" key="1">
    <citation type="journal article" date="2015" name="Chem. Biol.">
        <title>Structure, bioactivity, and resistance mechanism of streptomonomicin, an unusual lasso Peptide from an understudied halophilic actinomycete.</title>
        <authorList>
            <person name="Metelev M."/>
            <person name="Tietz J.I."/>
            <person name="Melby J.O."/>
            <person name="Blair P.M."/>
            <person name="Zhu L."/>
            <person name="Livnat I."/>
            <person name="Severinov K."/>
            <person name="Mitchell D.A."/>
        </authorList>
    </citation>
    <scope>NUCLEOTIDE SEQUENCE [LARGE SCALE GENOMIC DNA]</scope>
    <source>
        <strain evidence="9">YIM 90003</strain>
    </source>
</reference>
<evidence type="ECO:0000256" key="4">
    <source>
        <dbReference type="ARBA" id="ARBA00022729"/>
    </source>
</evidence>
<dbReference type="GO" id="GO:1901678">
    <property type="term" value="P:iron coordination entity transport"/>
    <property type="evidence" value="ECO:0007669"/>
    <property type="project" value="UniProtKB-ARBA"/>
</dbReference>
<dbReference type="PANTHER" id="PTHR30532:SF1">
    <property type="entry name" value="IRON(3+)-HYDROXAMATE-BINDING PROTEIN FHUD"/>
    <property type="match status" value="1"/>
</dbReference>
<dbReference type="PROSITE" id="PS50983">
    <property type="entry name" value="FE_B12_PBP"/>
    <property type="match status" value="1"/>
</dbReference>
<dbReference type="Gene3D" id="3.40.50.1980">
    <property type="entry name" value="Nitrogenase molybdenum iron protein domain"/>
    <property type="match status" value="2"/>
</dbReference>
<feature type="compositionally biased region" description="Basic and acidic residues" evidence="5">
    <location>
        <begin position="50"/>
        <end position="59"/>
    </location>
</feature>
<feature type="signal peptide" evidence="6">
    <location>
        <begin position="1"/>
        <end position="34"/>
    </location>
</feature>
<dbReference type="InterPro" id="IPR002491">
    <property type="entry name" value="ABC_transptr_periplasmic_BD"/>
</dbReference>
<gene>
    <name evidence="8" type="ORF">LP52_22760</name>
</gene>
<dbReference type="Pfam" id="PF01497">
    <property type="entry name" value="Peripla_BP_2"/>
    <property type="match status" value="1"/>
</dbReference>
<dbReference type="PANTHER" id="PTHR30532">
    <property type="entry name" value="IRON III DICITRATE-BINDING PERIPLASMIC PROTEIN"/>
    <property type="match status" value="1"/>
</dbReference>
<comment type="subcellular location">
    <subcellularLocation>
        <location evidence="1">Cell envelope</location>
    </subcellularLocation>
</comment>
<evidence type="ECO:0000256" key="2">
    <source>
        <dbReference type="ARBA" id="ARBA00008814"/>
    </source>
</evidence>
<dbReference type="EMBL" id="JROO01000047">
    <property type="protein sequence ID" value="KIH96844.1"/>
    <property type="molecule type" value="Genomic_DNA"/>
</dbReference>
<dbReference type="SUPFAM" id="SSF53807">
    <property type="entry name" value="Helical backbone' metal receptor"/>
    <property type="match status" value="1"/>
</dbReference>
<protein>
    <recommendedName>
        <fullName evidence="7">Fe/B12 periplasmic-binding domain-containing protein</fullName>
    </recommendedName>
</protein>
<keyword evidence="9" id="KW-1185">Reference proteome</keyword>
<comment type="similarity">
    <text evidence="2">Belongs to the bacterial solute-binding protein 8 family.</text>
</comment>
<dbReference type="STRING" id="183763.LP52_22760"/>
<evidence type="ECO:0000259" key="7">
    <source>
        <dbReference type="PROSITE" id="PS50983"/>
    </source>
</evidence>
<keyword evidence="4 6" id="KW-0732">Signal</keyword>
<evidence type="ECO:0000313" key="9">
    <source>
        <dbReference type="Proteomes" id="UP000031675"/>
    </source>
</evidence>
<dbReference type="GO" id="GO:0030288">
    <property type="term" value="C:outer membrane-bounded periplasmic space"/>
    <property type="evidence" value="ECO:0007669"/>
    <property type="project" value="TreeGrafter"/>
</dbReference>
<proteinExistence type="inferred from homology"/>